<feature type="transmembrane region" description="Helical" evidence="1">
    <location>
        <begin position="6"/>
        <end position="26"/>
    </location>
</feature>
<dbReference type="Proteomes" id="UP000828390">
    <property type="component" value="Unassembled WGS sequence"/>
</dbReference>
<proteinExistence type="predicted"/>
<accession>A0A9D4I7M1</accession>
<keyword evidence="1" id="KW-1133">Transmembrane helix</keyword>
<keyword evidence="3" id="KW-1185">Reference proteome</keyword>
<reference evidence="2" key="1">
    <citation type="journal article" date="2019" name="bioRxiv">
        <title>The Genome of the Zebra Mussel, Dreissena polymorpha: A Resource for Invasive Species Research.</title>
        <authorList>
            <person name="McCartney M.A."/>
            <person name="Auch B."/>
            <person name="Kono T."/>
            <person name="Mallez S."/>
            <person name="Zhang Y."/>
            <person name="Obille A."/>
            <person name="Becker A."/>
            <person name="Abrahante J.E."/>
            <person name="Garbe J."/>
            <person name="Badalamenti J.P."/>
            <person name="Herman A."/>
            <person name="Mangelson H."/>
            <person name="Liachko I."/>
            <person name="Sullivan S."/>
            <person name="Sone E.D."/>
            <person name="Koren S."/>
            <person name="Silverstein K.A.T."/>
            <person name="Beckman K.B."/>
            <person name="Gohl D.M."/>
        </authorList>
    </citation>
    <scope>NUCLEOTIDE SEQUENCE</scope>
    <source>
        <strain evidence="2">Duluth1</strain>
        <tissue evidence="2">Whole animal</tissue>
    </source>
</reference>
<evidence type="ECO:0000313" key="2">
    <source>
        <dbReference type="EMBL" id="KAH3752921.1"/>
    </source>
</evidence>
<sequence length="151" mass="17275">MLTAILINFGLFSLFPCLINWTRVLLRCQGKLLRGSGLDDALVECGVFGPGVIETVLNGSHYVRALTGMLMVEDLINKLEWQAFWTRKDKATYLVLEQMKELQNMLVANERCQEQFKVMGRWNNCIKTFLIFRKNVRLCLSFVNSVAFGCS</sequence>
<name>A0A9D4I7M1_DREPO</name>
<reference evidence="2" key="2">
    <citation type="submission" date="2020-11" db="EMBL/GenBank/DDBJ databases">
        <authorList>
            <person name="McCartney M.A."/>
            <person name="Auch B."/>
            <person name="Kono T."/>
            <person name="Mallez S."/>
            <person name="Becker A."/>
            <person name="Gohl D.M."/>
            <person name="Silverstein K.A.T."/>
            <person name="Koren S."/>
            <person name="Bechman K.B."/>
            <person name="Herman A."/>
            <person name="Abrahante J.E."/>
            <person name="Garbe J."/>
        </authorList>
    </citation>
    <scope>NUCLEOTIDE SEQUENCE</scope>
    <source>
        <strain evidence="2">Duluth1</strain>
        <tissue evidence="2">Whole animal</tissue>
    </source>
</reference>
<comment type="caution">
    <text evidence="2">The sequence shown here is derived from an EMBL/GenBank/DDBJ whole genome shotgun (WGS) entry which is preliminary data.</text>
</comment>
<evidence type="ECO:0000313" key="3">
    <source>
        <dbReference type="Proteomes" id="UP000828390"/>
    </source>
</evidence>
<dbReference type="AlphaFoldDB" id="A0A9D4I7M1"/>
<organism evidence="2 3">
    <name type="scientific">Dreissena polymorpha</name>
    <name type="common">Zebra mussel</name>
    <name type="synonym">Mytilus polymorpha</name>
    <dbReference type="NCBI Taxonomy" id="45954"/>
    <lineage>
        <taxon>Eukaryota</taxon>
        <taxon>Metazoa</taxon>
        <taxon>Spiralia</taxon>
        <taxon>Lophotrochozoa</taxon>
        <taxon>Mollusca</taxon>
        <taxon>Bivalvia</taxon>
        <taxon>Autobranchia</taxon>
        <taxon>Heteroconchia</taxon>
        <taxon>Euheterodonta</taxon>
        <taxon>Imparidentia</taxon>
        <taxon>Neoheterodontei</taxon>
        <taxon>Myida</taxon>
        <taxon>Dreissenoidea</taxon>
        <taxon>Dreissenidae</taxon>
        <taxon>Dreissena</taxon>
    </lineage>
</organism>
<keyword evidence="1" id="KW-0812">Transmembrane</keyword>
<gene>
    <name evidence="2" type="ORF">DPMN_187547</name>
</gene>
<protein>
    <submittedName>
        <fullName evidence="2">Uncharacterized protein</fullName>
    </submittedName>
</protein>
<keyword evidence="1" id="KW-0472">Membrane</keyword>
<evidence type="ECO:0000256" key="1">
    <source>
        <dbReference type="SAM" id="Phobius"/>
    </source>
</evidence>
<dbReference type="EMBL" id="JAIWYP010000010">
    <property type="protein sequence ID" value="KAH3752921.1"/>
    <property type="molecule type" value="Genomic_DNA"/>
</dbReference>